<dbReference type="Proteomes" id="UP000273022">
    <property type="component" value="Unassembled WGS sequence"/>
</dbReference>
<sequence>MLSAASVSTYRQSYQTTEAASIKNASLVTSEDYASVALFLKTILDIKSEILLADLMTKVWQINFISDSDNAKNSVEDLNNLLVSNNINKFEFGLSSTMKRGLTHHVVSFQQLGANEADDETLIVFLPNTKPELLQSAVQLLGQKNEEQDKRQLEELSKQRRVVAREIKENEAVKRQALMKETELKKTKQDLEQKIKRFDKNKVAMSASVQKFNEGTAATFITPPQSSDDSPPLNSLPLSEASTSSMTLAYSSTPIISPSDRALSVNSAPKRHLQHQRGLCVKGLWGSTYKSVRLPVCAKSVPRAVLQTQAKAEVNLERNNITYYSPKNFPKEQQLPLPPPLIDMTPPMHQTPIIKSALYPCAGSQRTSDAVEVTHLTTKRQRLENQRIKKLYKIPLPVQTQIKKEIQNTWTNPSVDLNFKGKPLYLWSSSPQPPPEILSSSLSSSALAMSPMQGNQAVEDNAEYIRTPELPCNPLELLAVVAESQNPMFTTLHPKSLTSNQFSECTSISEGETDTDTDSDTGSLPQSGGLSGLLVVAKRNKPHTLEPEPRSVASKRNDLVANRGHISGKKIESKRSDPKITGLPKTKKSKVAVRSNSAHVTSSNKELLHSGSAALANKLFNELTEEQRSQIKGWIIERADKETFTISTEGKEQIKSRIYVAFNRQYKTAVFNNISNGILREYKLSLLTERLPK</sequence>
<feature type="compositionally biased region" description="Basic and acidic residues" evidence="2">
    <location>
        <begin position="569"/>
        <end position="578"/>
    </location>
</feature>
<evidence type="ECO:0000313" key="3">
    <source>
        <dbReference type="EMBL" id="RJY18983.1"/>
    </source>
</evidence>
<protein>
    <submittedName>
        <fullName evidence="3">Uncharacterized protein</fullName>
    </submittedName>
</protein>
<feature type="compositionally biased region" description="Low complexity" evidence="2">
    <location>
        <begin position="223"/>
        <end position="239"/>
    </location>
</feature>
<gene>
    <name evidence="3" type="ORF">D5R81_02825</name>
</gene>
<feature type="region of interest" description="Disordered" evidence="2">
    <location>
        <begin position="500"/>
        <end position="590"/>
    </location>
</feature>
<reference evidence="3 4" key="1">
    <citation type="submission" date="2018-09" db="EMBL/GenBank/DDBJ databases">
        <title>Phylogeny of the Shewanellaceae, and recommendation for two new genera, Pseudoshewanella and Parashewanella.</title>
        <authorList>
            <person name="Wang G."/>
        </authorList>
    </citation>
    <scope>NUCLEOTIDE SEQUENCE [LARGE SCALE GENOMIC DNA]</scope>
    <source>
        <strain evidence="3 4">KCTC 22492</strain>
    </source>
</reference>
<feature type="compositionally biased region" description="Low complexity" evidence="2">
    <location>
        <begin position="520"/>
        <end position="534"/>
    </location>
</feature>
<evidence type="ECO:0000256" key="2">
    <source>
        <dbReference type="SAM" id="MobiDB-lite"/>
    </source>
</evidence>
<accession>A0A3A6UIR6</accession>
<feature type="coiled-coil region" evidence="1">
    <location>
        <begin position="146"/>
        <end position="201"/>
    </location>
</feature>
<proteinExistence type="predicted"/>
<comment type="caution">
    <text evidence="3">The sequence shown here is derived from an EMBL/GenBank/DDBJ whole genome shotgun (WGS) entry which is preliminary data.</text>
</comment>
<name>A0A3A6UIR6_9GAMM</name>
<dbReference type="RefSeq" id="WP_121852136.1">
    <property type="nucleotide sequence ID" value="NZ_CP037952.1"/>
</dbReference>
<keyword evidence="1" id="KW-0175">Coiled coil</keyword>
<evidence type="ECO:0000256" key="1">
    <source>
        <dbReference type="SAM" id="Coils"/>
    </source>
</evidence>
<dbReference type="EMBL" id="QYYH01000011">
    <property type="protein sequence ID" value="RJY18983.1"/>
    <property type="molecule type" value="Genomic_DNA"/>
</dbReference>
<dbReference type="AlphaFoldDB" id="A0A3A6UIR6"/>
<organism evidence="3 4">
    <name type="scientific">Parashewanella spongiae</name>
    <dbReference type="NCBI Taxonomy" id="342950"/>
    <lineage>
        <taxon>Bacteria</taxon>
        <taxon>Pseudomonadati</taxon>
        <taxon>Pseudomonadota</taxon>
        <taxon>Gammaproteobacteria</taxon>
        <taxon>Alteromonadales</taxon>
        <taxon>Shewanellaceae</taxon>
        <taxon>Parashewanella</taxon>
    </lineage>
</organism>
<evidence type="ECO:0000313" key="4">
    <source>
        <dbReference type="Proteomes" id="UP000273022"/>
    </source>
</evidence>
<keyword evidence="4" id="KW-1185">Reference proteome</keyword>
<feature type="region of interest" description="Disordered" evidence="2">
    <location>
        <begin position="221"/>
        <end position="240"/>
    </location>
</feature>